<dbReference type="SUPFAM" id="SSF53098">
    <property type="entry name" value="Ribonuclease H-like"/>
    <property type="match status" value="1"/>
</dbReference>
<dbReference type="AlphaFoldDB" id="A0A699HKH0"/>
<dbReference type="InterPro" id="IPR036397">
    <property type="entry name" value="RNaseH_sf"/>
</dbReference>
<feature type="region of interest" description="Disordered" evidence="1">
    <location>
        <begin position="522"/>
        <end position="541"/>
    </location>
</feature>
<dbReference type="InterPro" id="IPR039537">
    <property type="entry name" value="Retrotran_Ty1/copia-like"/>
</dbReference>
<accession>A0A699HKH0</accession>
<evidence type="ECO:0000256" key="1">
    <source>
        <dbReference type="SAM" id="MobiDB-lite"/>
    </source>
</evidence>
<feature type="domain" description="Integrase catalytic" evidence="2">
    <location>
        <begin position="372"/>
        <end position="578"/>
    </location>
</feature>
<dbReference type="InterPro" id="IPR012337">
    <property type="entry name" value="RNaseH-like_sf"/>
</dbReference>
<dbReference type="PROSITE" id="PS50994">
    <property type="entry name" value="INTEGRASE"/>
    <property type="match status" value="1"/>
</dbReference>
<gene>
    <name evidence="3" type="ORF">Tci_410795</name>
</gene>
<dbReference type="InterPro" id="IPR001584">
    <property type="entry name" value="Integrase_cat-core"/>
</dbReference>
<reference evidence="3" key="1">
    <citation type="journal article" date="2019" name="Sci. Rep.">
        <title>Draft genome of Tanacetum cinerariifolium, the natural source of mosquito coil.</title>
        <authorList>
            <person name="Yamashiro T."/>
            <person name="Shiraishi A."/>
            <person name="Satake H."/>
            <person name="Nakayama K."/>
        </authorList>
    </citation>
    <scope>NUCLEOTIDE SEQUENCE</scope>
</reference>
<proteinExistence type="predicted"/>
<comment type="caution">
    <text evidence="3">The sequence shown here is derived from an EMBL/GenBank/DDBJ whole genome shotgun (WGS) entry which is preliminary data.</text>
</comment>
<dbReference type="PANTHER" id="PTHR42648">
    <property type="entry name" value="TRANSPOSASE, PUTATIVE-RELATED"/>
    <property type="match status" value="1"/>
</dbReference>
<feature type="compositionally biased region" description="Basic and acidic residues" evidence="1">
    <location>
        <begin position="530"/>
        <end position="541"/>
    </location>
</feature>
<sequence length="609" mass="68618">MKFLRSLPAKWDTHVVMWRNKADLDTMSFDDLYNNLKIIELEVKRTVTSSSSLGSQNMAFLSSLDSTNDVDTVNIQVSTVSTPVSTISTHDNTANLSDATMYAFLANQPNRSQLVHEDLEQIHEDDLEEISLKWKLALLSMRARRRLRNQESRPRNQDNSRKTVIVEDTSSKEMVAIDGAGFDWSYMAMMKFQPTWLLWLSRTQRNFAPTSVLTKSGIIPISTAGQSSSRAAASVSAARPINIAAPKPILNVKSVNTAKGKSMTSAVGKQGIDAVKSSTCWVWRLKIKGDPQDTLKDTRIFDSNSKGGKITGKGKIRTGKLDFEDVYFMKELKFNLFSVSQMCDKKNGVLFTETECLILSPEFKLPDENQVLLKVPRKNNMYSFDLKNVVLSKGLTCLFAKATNDESNLWHRRLGHINFKIMNKLVKRNLFSWVFFLAKKDETSGILKDFITGIENQFNHKVKIIKYDNGTEFKNYEMNQFCKIKGIKREFGNARTPQQNGVAKRKNRTLIEAARTIVGNKTNGNASSEIHSDARKERKEKVPDQEYILLPVLNTSLDILSSHKEAVSSPKDDAGKKSTIEPTHQLKAPNKGSQETNILIASQSIQPFI</sequence>
<feature type="region of interest" description="Disordered" evidence="1">
    <location>
        <begin position="564"/>
        <end position="595"/>
    </location>
</feature>
<dbReference type="EMBL" id="BKCJ010174371">
    <property type="protein sequence ID" value="GEY38821.1"/>
    <property type="molecule type" value="Genomic_DNA"/>
</dbReference>
<organism evidence="3">
    <name type="scientific">Tanacetum cinerariifolium</name>
    <name type="common">Dalmatian daisy</name>
    <name type="synonym">Chrysanthemum cinerariifolium</name>
    <dbReference type="NCBI Taxonomy" id="118510"/>
    <lineage>
        <taxon>Eukaryota</taxon>
        <taxon>Viridiplantae</taxon>
        <taxon>Streptophyta</taxon>
        <taxon>Embryophyta</taxon>
        <taxon>Tracheophyta</taxon>
        <taxon>Spermatophyta</taxon>
        <taxon>Magnoliopsida</taxon>
        <taxon>eudicotyledons</taxon>
        <taxon>Gunneridae</taxon>
        <taxon>Pentapetalae</taxon>
        <taxon>asterids</taxon>
        <taxon>campanulids</taxon>
        <taxon>Asterales</taxon>
        <taxon>Asteraceae</taxon>
        <taxon>Asteroideae</taxon>
        <taxon>Anthemideae</taxon>
        <taxon>Anthemidinae</taxon>
        <taxon>Tanacetum</taxon>
    </lineage>
</organism>
<name>A0A699HKH0_TANCI</name>
<feature type="compositionally biased region" description="Basic and acidic residues" evidence="1">
    <location>
        <begin position="564"/>
        <end position="579"/>
    </location>
</feature>
<dbReference type="Pfam" id="PF13976">
    <property type="entry name" value="gag_pre-integrs"/>
    <property type="match status" value="1"/>
</dbReference>
<evidence type="ECO:0000259" key="2">
    <source>
        <dbReference type="PROSITE" id="PS50994"/>
    </source>
</evidence>
<dbReference type="PANTHER" id="PTHR42648:SF32">
    <property type="entry name" value="RIBONUCLEASE H-LIKE DOMAIN, GAG-PRE-INTEGRASE DOMAIN PROTEIN-RELATED"/>
    <property type="match status" value="1"/>
</dbReference>
<dbReference type="GO" id="GO:0003676">
    <property type="term" value="F:nucleic acid binding"/>
    <property type="evidence" value="ECO:0007669"/>
    <property type="project" value="InterPro"/>
</dbReference>
<evidence type="ECO:0000313" key="3">
    <source>
        <dbReference type="EMBL" id="GEY38821.1"/>
    </source>
</evidence>
<dbReference type="Gene3D" id="3.30.420.10">
    <property type="entry name" value="Ribonuclease H-like superfamily/Ribonuclease H"/>
    <property type="match status" value="1"/>
</dbReference>
<dbReference type="GO" id="GO:0015074">
    <property type="term" value="P:DNA integration"/>
    <property type="evidence" value="ECO:0007669"/>
    <property type="project" value="InterPro"/>
</dbReference>
<dbReference type="InterPro" id="IPR025724">
    <property type="entry name" value="GAG-pre-integrase_dom"/>
</dbReference>
<protein>
    <submittedName>
        <fullName evidence="3">Ribonuclease H-like domain-containing protein</fullName>
    </submittedName>
</protein>